<dbReference type="OrthoDB" id="10262250at2759"/>
<sequence length="243" mass="27148">MLLVVLSFQWQGVDPKKNRSVPPFRRSETDYVLLVEWGCRVFELCDAFPDLCFSINGGVNTLDLAKQLLSGEWRKAEDKAAARPHSCDNEAAEGVHLGGLHGVMIGRAAMNDPCCLAQADKLIYGASANPESAHCRRSLLMAYTDYLERYEARVDEPKSPFVLLKPILGVLSGMPGQRHFRHTLDTKIRRSAPDETAVEALHQAIDAVDHEFPGVLDYPLSMGKNPRYEELRSSLEQQLRSPD</sequence>
<keyword evidence="6" id="KW-1185">Reference proteome</keyword>
<dbReference type="Gene3D" id="3.20.20.70">
    <property type="entry name" value="Aldolase class I"/>
    <property type="match status" value="1"/>
</dbReference>
<evidence type="ECO:0000256" key="1">
    <source>
        <dbReference type="ARBA" id="ARBA00022555"/>
    </source>
</evidence>
<organism evidence="5 6">
    <name type="scientific">Eimeria mitis</name>
    <dbReference type="NCBI Taxonomy" id="44415"/>
    <lineage>
        <taxon>Eukaryota</taxon>
        <taxon>Sar</taxon>
        <taxon>Alveolata</taxon>
        <taxon>Apicomplexa</taxon>
        <taxon>Conoidasida</taxon>
        <taxon>Coccidia</taxon>
        <taxon>Eucoccidiorida</taxon>
        <taxon>Eimeriorina</taxon>
        <taxon>Eimeriidae</taxon>
        <taxon>Eimeria</taxon>
    </lineage>
</organism>
<dbReference type="EMBL" id="HG682367">
    <property type="protein sequence ID" value="CDJ30214.1"/>
    <property type="molecule type" value="Genomic_DNA"/>
</dbReference>
<dbReference type="GO" id="GO:0000049">
    <property type="term" value="F:tRNA binding"/>
    <property type="evidence" value="ECO:0007669"/>
    <property type="project" value="UniProtKB-KW"/>
</dbReference>
<gene>
    <name evidence="5" type="ORF">EMH_0056140</name>
</gene>
<feature type="domain" description="DUS-like FMN-binding" evidence="4">
    <location>
        <begin position="98"/>
        <end position="203"/>
    </location>
</feature>
<evidence type="ECO:0000313" key="6">
    <source>
        <dbReference type="Proteomes" id="UP000030744"/>
    </source>
</evidence>
<dbReference type="GO" id="GO:0017150">
    <property type="term" value="F:tRNA dihydrouridine synthase activity"/>
    <property type="evidence" value="ECO:0007669"/>
    <property type="project" value="InterPro"/>
</dbReference>
<dbReference type="Gene3D" id="1.20.120.1460">
    <property type="match status" value="1"/>
</dbReference>
<evidence type="ECO:0000259" key="4">
    <source>
        <dbReference type="Pfam" id="PF01207"/>
    </source>
</evidence>
<reference evidence="5" key="2">
    <citation type="submission" date="2013-10" db="EMBL/GenBank/DDBJ databases">
        <authorList>
            <person name="Aslett M."/>
        </authorList>
    </citation>
    <scope>NUCLEOTIDE SEQUENCE [LARGE SCALE GENOMIC DNA]</scope>
    <source>
        <strain evidence="5">Houghton</strain>
    </source>
</reference>
<dbReference type="PANTHER" id="PTHR42907:SF1">
    <property type="entry name" value="FMN-LINKED OXIDOREDUCTASES SUPERFAMILY PROTEIN"/>
    <property type="match status" value="1"/>
</dbReference>
<dbReference type="PANTHER" id="PTHR42907">
    <property type="entry name" value="FMN-LINKED OXIDOREDUCTASES SUPERFAMILY PROTEIN"/>
    <property type="match status" value="1"/>
</dbReference>
<dbReference type="GeneID" id="25380265"/>
<dbReference type="Pfam" id="PF01207">
    <property type="entry name" value="Dus"/>
    <property type="match status" value="1"/>
</dbReference>
<dbReference type="AlphaFoldDB" id="U6JXR1"/>
<dbReference type="RefSeq" id="XP_013352781.1">
    <property type="nucleotide sequence ID" value="XM_013497327.1"/>
</dbReference>
<proteinExistence type="predicted"/>
<protein>
    <submittedName>
        <fullName evidence="5">Dihydrouridine synthase domain-containing protein, putative</fullName>
    </submittedName>
</protein>
<dbReference type="VEuPathDB" id="ToxoDB:EMH_0056140"/>
<evidence type="ECO:0000256" key="3">
    <source>
        <dbReference type="ARBA" id="ARBA00022884"/>
    </source>
</evidence>
<keyword evidence="3" id="KW-0694">RNA-binding</keyword>
<keyword evidence="2" id="KW-0521">NADP</keyword>
<accession>U6JXR1</accession>
<dbReference type="InterPro" id="IPR013785">
    <property type="entry name" value="Aldolase_TIM"/>
</dbReference>
<evidence type="ECO:0000256" key="2">
    <source>
        <dbReference type="ARBA" id="ARBA00022857"/>
    </source>
</evidence>
<name>U6JXR1_9EIME</name>
<keyword evidence="1" id="KW-0820">tRNA-binding</keyword>
<dbReference type="InterPro" id="IPR035587">
    <property type="entry name" value="DUS-like_FMN-bd"/>
</dbReference>
<dbReference type="SUPFAM" id="SSF51395">
    <property type="entry name" value="FMN-linked oxidoreductases"/>
    <property type="match status" value="1"/>
</dbReference>
<dbReference type="Proteomes" id="UP000030744">
    <property type="component" value="Unassembled WGS sequence"/>
</dbReference>
<dbReference type="InterPro" id="IPR004653">
    <property type="entry name" value="DusA"/>
</dbReference>
<reference evidence="5" key="1">
    <citation type="submission" date="2013-10" db="EMBL/GenBank/DDBJ databases">
        <title>Genomic analysis of the causative agents of coccidiosis in chickens.</title>
        <authorList>
            <person name="Reid A.J."/>
            <person name="Blake D."/>
            <person name="Billington K."/>
            <person name="Browne H."/>
            <person name="Dunn M."/>
            <person name="Hung S."/>
            <person name="Kawahara F."/>
            <person name="Miranda-Saavedra D."/>
            <person name="Mourier T."/>
            <person name="Nagra H."/>
            <person name="Otto T.D."/>
            <person name="Rawlings N."/>
            <person name="Sanchez A."/>
            <person name="Sanders M."/>
            <person name="Subramaniam C."/>
            <person name="Tay Y."/>
            <person name="Dear P."/>
            <person name="Doerig C."/>
            <person name="Gruber A."/>
            <person name="Parkinson J."/>
            <person name="Shirley M."/>
            <person name="Wan K.L."/>
            <person name="Berriman M."/>
            <person name="Tomley F."/>
            <person name="Pain A."/>
        </authorList>
    </citation>
    <scope>NUCLEOTIDE SEQUENCE [LARGE SCALE GENOMIC DNA]</scope>
    <source>
        <strain evidence="5">Houghton</strain>
    </source>
</reference>
<evidence type="ECO:0000313" key="5">
    <source>
        <dbReference type="EMBL" id="CDJ30214.1"/>
    </source>
</evidence>